<proteinExistence type="predicted"/>
<evidence type="ECO:0000313" key="2">
    <source>
        <dbReference type="EMBL" id="GAA4168450.1"/>
    </source>
</evidence>
<protein>
    <submittedName>
        <fullName evidence="2">Alpha/beta hydrolase</fullName>
    </submittedName>
</protein>
<keyword evidence="2" id="KW-0378">Hydrolase</keyword>
<evidence type="ECO:0000313" key="3">
    <source>
        <dbReference type="Proteomes" id="UP001501079"/>
    </source>
</evidence>
<organism evidence="2 3">
    <name type="scientific">Gryllotalpicola koreensis</name>
    <dbReference type="NCBI Taxonomy" id="993086"/>
    <lineage>
        <taxon>Bacteria</taxon>
        <taxon>Bacillati</taxon>
        <taxon>Actinomycetota</taxon>
        <taxon>Actinomycetes</taxon>
        <taxon>Micrococcales</taxon>
        <taxon>Microbacteriaceae</taxon>
        <taxon>Gryllotalpicola</taxon>
    </lineage>
</organism>
<dbReference type="EMBL" id="BAABBW010000001">
    <property type="protein sequence ID" value="GAA4168450.1"/>
    <property type="molecule type" value="Genomic_DNA"/>
</dbReference>
<sequence length="247" mass="26673">MLLHGTSASHAVWEPVAAALAQNATVIALDQRGHGRSDKPASGYTAADFATDVVTVLDALGIERAIVGGHSLGGRNAWVCGALHPERVAAALIVDYTPYVEAAVLDDLQLRVAGGYRGFDSVADIEAYLHARYPLLPPDAVARRAAWGYQRRDDGLWWPLADPGAMDRLIEGFRTPWDAEFAAVAAPMTHVRGAHSKIVSEASWDAARRARPGDRWVLETDADHYVPEENPAVIVAELERLLGLSAR</sequence>
<feature type="domain" description="AB hydrolase-1" evidence="1">
    <location>
        <begin position="2"/>
        <end position="110"/>
    </location>
</feature>
<keyword evidence="3" id="KW-1185">Reference proteome</keyword>
<dbReference type="PANTHER" id="PTHR43194">
    <property type="entry name" value="HYDROLASE ALPHA/BETA FOLD FAMILY"/>
    <property type="match status" value="1"/>
</dbReference>
<dbReference type="InterPro" id="IPR000073">
    <property type="entry name" value="AB_hydrolase_1"/>
</dbReference>
<dbReference type="Pfam" id="PF00561">
    <property type="entry name" value="Abhydrolase_1"/>
    <property type="match status" value="1"/>
</dbReference>
<reference evidence="3" key="1">
    <citation type="journal article" date="2019" name="Int. J. Syst. Evol. Microbiol.">
        <title>The Global Catalogue of Microorganisms (GCM) 10K type strain sequencing project: providing services to taxonomists for standard genome sequencing and annotation.</title>
        <authorList>
            <consortium name="The Broad Institute Genomics Platform"/>
            <consortium name="The Broad Institute Genome Sequencing Center for Infectious Disease"/>
            <person name="Wu L."/>
            <person name="Ma J."/>
        </authorList>
    </citation>
    <scope>NUCLEOTIDE SEQUENCE [LARGE SCALE GENOMIC DNA]</scope>
    <source>
        <strain evidence="3">JCM 17591</strain>
    </source>
</reference>
<evidence type="ECO:0000259" key="1">
    <source>
        <dbReference type="Pfam" id="PF00561"/>
    </source>
</evidence>
<dbReference type="InterPro" id="IPR050228">
    <property type="entry name" value="Carboxylesterase_BioH"/>
</dbReference>
<dbReference type="InterPro" id="IPR029058">
    <property type="entry name" value="AB_hydrolase_fold"/>
</dbReference>
<dbReference type="Proteomes" id="UP001501079">
    <property type="component" value="Unassembled WGS sequence"/>
</dbReference>
<comment type="caution">
    <text evidence="2">The sequence shown here is derived from an EMBL/GenBank/DDBJ whole genome shotgun (WGS) entry which is preliminary data.</text>
</comment>
<dbReference type="Gene3D" id="3.40.50.1820">
    <property type="entry name" value="alpha/beta hydrolase"/>
    <property type="match status" value="1"/>
</dbReference>
<gene>
    <name evidence="2" type="ORF">GCM10022287_03480</name>
</gene>
<name>A0ABP7ZR62_9MICO</name>
<accession>A0ABP7ZR62</accession>
<dbReference type="GO" id="GO:0016787">
    <property type="term" value="F:hydrolase activity"/>
    <property type="evidence" value="ECO:0007669"/>
    <property type="project" value="UniProtKB-KW"/>
</dbReference>
<dbReference type="PANTHER" id="PTHR43194:SF2">
    <property type="entry name" value="PEROXISOMAL MEMBRANE PROTEIN LPX1"/>
    <property type="match status" value="1"/>
</dbReference>
<dbReference type="SUPFAM" id="SSF53474">
    <property type="entry name" value="alpha/beta-Hydrolases"/>
    <property type="match status" value="1"/>
</dbReference>